<evidence type="ECO:0000256" key="2">
    <source>
        <dbReference type="ARBA" id="ARBA00022679"/>
    </source>
</evidence>
<dbReference type="GO" id="GO:0005829">
    <property type="term" value="C:cytosol"/>
    <property type="evidence" value="ECO:0007669"/>
    <property type="project" value="TreeGrafter"/>
</dbReference>
<dbReference type="Gene3D" id="3.90.470.20">
    <property type="entry name" value="4'-phosphopantetheinyl transferase domain"/>
    <property type="match status" value="2"/>
</dbReference>
<dbReference type="InterPro" id="IPR037143">
    <property type="entry name" value="4-PPantetheinyl_Trfase_dom_sf"/>
</dbReference>
<proteinExistence type="inferred from homology"/>
<evidence type="ECO:0000256" key="1">
    <source>
        <dbReference type="ARBA" id="ARBA00010990"/>
    </source>
</evidence>
<name>A0AA86MJ70_9BURK</name>
<dbReference type="GO" id="GO:0019878">
    <property type="term" value="P:lysine biosynthetic process via aminoadipic acid"/>
    <property type="evidence" value="ECO:0007669"/>
    <property type="project" value="TreeGrafter"/>
</dbReference>
<dbReference type="Pfam" id="PF01648">
    <property type="entry name" value="ACPS"/>
    <property type="match status" value="1"/>
</dbReference>
<dbReference type="GO" id="GO:0008897">
    <property type="term" value="F:holo-[acyl-carrier-protein] synthase activity"/>
    <property type="evidence" value="ECO:0007669"/>
    <property type="project" value="InterPro"/>
</dbReference>
<dbReference type="InterPro" id="IPR008278">
    <property type="entry name" value="4-PPantetheinyl_Trfase_dom"/>
</dbReference>
<dbReference type="PANTHER" id="PTHR12215:SF10">
    <property type="entry name" value="L-AMINOADIPATE-SEMIALDEHYDE DEHYDROGENASE-PHOSPHOPANTETHEINYL TRANSFERASE"/>
    <property type="match status" value="1"/>
</dbReference>
<dbReference type="EMBL" id="AP028947">
    <property type="protein sequence ID" value="BET27132.1"/>
    <property type="molecule type" value="Genomic_DNA"/>
</dbReference>
<dbReference type="SUPFAM" id="SSF56214">
    <property type="entry name" value="4'-phosphopantetheinyl transferase"/>
    <property type="match status" value="2"/>
</dbReference>
<sequence>MIQVHVFPTQPAQQVDFAAQCLCEADQRQLSTLHSESRRNLFLYSRKKLYGVLSHTTGMPASTLSIGLGPHGKPLVENAPGFLDFSISHSKAFLAIAVSKNRRVGIDIEDTARRGPAPTLESVCSESELKQLALLPKVNFLEIWTKKEAFLKLNGVGLAVDPKAVEAKPDGFVSCPSGHTLVHRRARLALFTSNPFYVMSVAYPALRGDRPRIELNEEHCL</sequence>
<organism evidence="4 5">
    <name type="scientific">Limnobacter thiooxidans</name>
    <dbReference type="NCBI Taxonomy" id="131080"/>
    <lineage>
        <taxon>Bacteria</taxon>
        <taxon>Pseudomonadati</taxon>
        <taxon>Pseudomonadota</taxon>
        <taxon>Betaproteobacteria</taxon>
        <taxon>Burkholderiales</taxon>
        <taxon>Burkholderiaceae</taxon>
        <taxon>Limnobacter</taxon>
    </lineage>
</organism>
<dbReference type="KEGG" id="lto:RGQ30_26330"/>
<evidence type="ECO:0000313" key="5">
    <source>
        <dbReference type="Proteomes" id="UP001329151"/>
    </source>
</evidence>
<evidence type="ECO:0000259" key="3">
    <source>
        <dbReference type="Pfam" id="PF01648"/>
    </source>
</evidence>
<dbReference type="Proteomes" id="UP001329151">
    <property type="component" value="Chromosome"/>
</dbReference>
<feature type="domain" description="4'-phosphopantetheinyl transferase" evidence="3">
    <location>
        <begin position="103"/>
        <end position="168"/>
    </location>
</feature>
<evidence type="ECO:0000313" key="4">
    <source>
        <dbReference type="EMBL" id="BET27132.1"/>
    </source>
</evidence>
<dbReference type="RefSeq" id="WP_130557760.1">
    <property type="nucleotide sequence ID" value="NZ_AP028947.1"/>
</dbReference>
<dbReference type="GO" id="GO:0000287">
    <property type="term" value="F:magnesium ion binding"/>
    <property type="evidence" value="ECO:0007669"/>
    <property type="project" value="InterPro"/>
</dbReference>
<dbReference type="PANTHER" id="PTHR12215">
    <property type="entry name" value="PHOSPHOPANTETHEINE TRANSFERASE"/>
    <property type="match status" value="1"/>
</dbReference>
<comment type="similarity">
    <text evidence="1">Belongs to the P-Pant transferase superfamily. Gsp/Sfp/HetI/AcpT family.</text>
</comment>
<accession>A0AA86MJ70</accession>
<protein>
    <recommendedName>
        <fullName evidence="3">4'-phosphopantetheinyl transferase domain-containing protein</fullName>
    </recommendedName>
</protein>
<dbReference type="InterPro" id="IPR050559">
    <property type="entry name" value="P-Pant_transferase_sf"/>
</dbReference>
<keyword evidence="5" id="KW-1185">Reference proteome</keyword>
<reference evidence="4 5" key="1">
    <citation type="submission" date="2023-10" db="EMBL/GenBank/DDBJ databases">
        <title>Complete Genome Sequence of Limnobacter thiooxidans CS-K2T, Isolated from freshwater lake sediments in Bavaria, Germany.</title>
        <authorList>
            <person name="Naruki M."/>
            <person name="Watanabe A."/>
            <person name="Warashina T."/>
            <person name="Morita T."/>
            <person name="Arakawa K."/>
        </authorList>
    </citation>
    <scope>NUCLEOTIDE SEQUENCE [LARGE SCALE GENOMIC DNA]</scope>
    <source>
        <strain evidence="4 5">CS-K2</strain>
    </source>
</reference>
<dbReference type="AlphaFoldDB" id="A0AA86MJ70"/>
<keyword evidence="2" id="KW-0808">Transferase</keyword>
<gene>
    <name evidence="4" type="ORF">RGQ30_26330</name>
</gene>